<evidence type="ECO:0000313" key="2">
    <source>
        <dbReference type="Proteomes" id="UP000812287"/>
    </source>
</evidence>
<gene>
    <name evidence="1" type="ORF">BT62DRAFT_612549</name>
</gene>
<name>A0A9P7VZL1_9AGAR</name>
<dbReference type="GeneID" id="66103899"/>
<dbReference type="RefSeq" id="XP_043043382.1">
    <property type="nucleotide sequence ID" value="XM_043181603.1"/>
</dbReference>
<proteinExistence type="predicted"/>
<reference evidence="1" key="1">
    <citation type="submission" date="2020-11" db="EMBL/GenBank/DDBJ databases">
        <title>Adaptations for nitrogen fixation in a non-lichenized fungal sporocarp promotes dispersal by wood-feeding termites.</title>
        <authorList>
            <consortium name="DOE Joint Genome Institute"/>
            <person name="Koch R.A."/>
            <person name="Yoon G."/>
            <person name="Arayal U."/>
            <person name="Lail K."/>
            <person name="Amirebrahimi M."/>
            <person name="Labutti K."/>
            <person name="Lipzen A."/>
            <person name="Riley R."/>
            <person name="Barry K."/>
            <person name="Henrissat B."/>
            <person name="Grigoriev I.V."/>
            <person name="Herr J.R."/>
            <person name="Aime M.C."/>
        </authorList>
    </citation>
    <scope>NUCLEOTIDE SEQUENCE</scope>
    <source>
        <strain evidence="1">MCA 3950</strain>
    </source>
</reference>
<comment type="caution">
    <text evidence="1">The sequence shown here is derived from an EMBL/GenBank/DDBJ whole genome shotgun (WGS) entry which is preliminary data.</text>
</comment>
<sequence length="59" mass="6785">MGIVHYLIPHCFSFTSLDQEQILILSRPSWNGIFISKQGDTKYTSYFFTSSFNFLQGDG</sequence>
<accession>A0A9P7VZL1</accession>
<dbReference type="Proteomes" id="UP000812287">
    <property type="component" value="Unassembled WGS sequence"/>
</dbReference>
<dbReference type="AlphaFoldDB" id="A0A9P7VZL1"/>
<dbReference type="EMBL" id="MU250527">
    <property type="protein sequence ID" value="KAG7449882.1"/>
    <property type="molecule type" value="Genomic_DNA"/>
</dbReference>
<organism evidence="1 2">
    <name type="scientific">Guyanagaster necrorhizus</name>
    <dbReference type="NCBI Taxonomy" id="856835"/>
    <lineage>
        <taxon>Eukaryota</taxon>
        <taxon>Fungi</taxon>
        <taxon>Dikarya</taxon>
        <taxon>Basidiomycota</taxon>
        <taxon>Agaricomycotina</taxon>
        <taxon>Agaricomycetes</taxon>
        <taxon>Agaricomycetidae</taxon>
        <taxon>Agaricales</taxon>
        <taxon>Marasmiineae</taxon>
        <taxon>Physalacriaceae</taxon>
        <taxon>Guyanagaster</taxon>
    </lineage>
</organism>
<evidence type="ECO:0000313" key="1">
    <source>
        <dbReference type="EMBL" id="KAG7449882.1"/>
    </source>
</evidence>
<keyword evidence="2" id="KW-1185">Reference proteome</keyword>
<protein>
    <submittedName>
        <fullName evidence="1">Uncharacterized protein</fullName>
    </submittedName>
</protein>